<gene>
    <name evidence="24" type="ORF">FK492_23410</name>
</gene>
<evidence type="ECO:0000256" key="13">
    <source>
        <dbReference type="ARBA" id="ARBA00022989"/>
    </source>
</evidence>
<dbReference type="CDD" id="cd16922">
    <property type="entry name" value="HATPase_EvgS-ArcB-TorS-like"/>
    <property type="match status" value="1"/>
</dbReference>
<dbReference type="Gene3D" id="3.40.50.2300">
    <property type="match status" value="1"/>
</dbReference>
<dbReference type="InterPro" id="IPR005467">
    <property type="entry name" value="His_kinase_dom"/>
</dbReference>
<dbReference type="Pfam" id="PF00512">
    <property type="entry name" value="HisKA"/>
    <property type="match status" value="1"/>
</dbReference>
<comment type="catalytic activity">
    <reaction evidence="1">
        <text>ATP + protein L-histidine = ADP + protein N-phospho-L-histidine.</text>
        <dbReference type="EC" id="2.7.13.3"/>
    </reaction>
</comment>
<dbReference type="SMART" id="SM00388">
    <property type="entry name" value="HisKA"/>
    <property type="match status" value="1"/>
</dbReference>
<dbReference type="SMART" id="SM00062">
    <property type="entry name" value="PBPb"/>
    <property type="match status" value="2"/>
</dbReference>
<dbReference type="PRINTS" id="PR00344">
    <property type="entry name" value="BCTRLSENSOR"/>
</dbReference>
<dbReference type="InterPro" id="IPR036890">
    <property type="entry name" value="HATPase_C_sf"/>
</dbReference>
<dbReference type="PROSITE" id="PS50109">
    <property type="entry name" value="HIS_KIN"/>
    <property type="match status" value="1"/>
</dbReference>
<dbReference type="Pfam" id="PF00497">
    <property type="entry name" value="SBP_bac_3"/>
    <property type="match status" value="1"/>
</dbReference>
<dbReference type="SUPFAM" id="SSF52172">
    <property type="entry name" value="CheY-like"/>
    <property type="match status" value="1"/>
</dbReference>
<evidence type="ECO:0000256" key="3">
    <source>
        <dbReference type="ARBA" id="ARBA00012438"/>
    </source>
</evidence>
<evidence type="ECO:0000256" key="12">
    <source>
        <dbReference type="ARBA" id="ARBA00022840"/>
    </source>
</evidence>
<evidence type="ECO:0000259" key="23">
    <source>
        <dbReference type="PROSITE" id="PS50894"/>
    </source>
</evidence>
<feature type="transmembrane region" description="Helical" evidence="18">
    <location>
        <begin position="534"/>
        <end position="554"/>
    </location>
</feature>
<feature type="domain" description="Response regulatory" evidence="21">
    <location>
        <begin position="960"/>
        <end position="1075"/>
    </location>
</feature>
<evidence type="ECO:0000259" key="20">
    <source>
        <dbReference type="PROSITE" id="PS50109"/>
    </source>
</evidence>
<dbReference type="RefSeq" id="WP_136546910.1">
    <property type="nucleotide sequence ID" value="NZ_CP146254.1"/>
</dbReference>
<dbReference type="SUPFAM" id="SSF47226">
    <property type="entry name" value="Histidine-containing phosphotransfer domain, HPT domain"/>
    <property type="match status" value="1"/>
</dbReference>
<dbReference type="Pfam" id="PF01627">
    <property type="entry name" value="Hpt"/>
    <property type="match status" value="1"/>
</dbReference>
<dbReference type="InterPro" id="IPR049871">
    <property type="entry name" value="BvgS-like_periplasmic2"/>
</dbReference>
<evidence type="ECO:0000256" key="5">
    <source>
        <dbReference type="ARBA" id="ARBA00022519"/>
    </source>
</evidence>
<dbReference type="CDD" id="cd00082">
    <property type="entry name" value="HisKA"/>
    <property type="match status" value="1"/>
</dbReference>
<evidence type="ECO:0000256" key="14">
    <source>
        <dbReference type="ARBA" id="ARBA00023012"/>
    </source>
</evidence>
<dbReference type="PROSITE" id="PS50112">
    <property type="entry name" value="PAS"/>
    <property type="match status" value="1"/>
</dbReference>
<comment type="subcellular location">
    <subcellularLocation>
        <location evidence="2">Cell inner membrane</location>
        <topology evidence="2">Multi-pass membrane protein</topology>
    </subcellularLocation>
</comment>
<evidence type="ECO:0000259" key="22">
    <source>
        <dbReference type="PROSITE" id="PS50112"/>
    </source>
</evidence>
<keyword evidence="13 18" id="KW-1133">Transmembrane helix</keyword>
<keyword evidence="9 19" id="KW-0732">Signal</keyword>
<feature type="modified residue" description="4-aspartylphosphate" evidence="17">
    <location>
        <position position="1009"/>
    </location>
</feature>
<dbReference type="InterPro" id="IPR004358">
    <property type="entry name" value="Sig_transdc_His_kin-like_C"/>
</dbReference>
<dbReference type="Gene3D" id="3.30.565.10">
    <property type="entry name" value="Histidine kinase-like ATPase, C-terminal domain"/>
    <property type="match status" value="1"/>
</dbReference>
<organism evidence="24 25">
    <name type="scientific">Pantoea dispersa</name>
    <dbReference type="NCBI Taxonomy" id="59814"/>
    <lineage>
        <taxon>Bacteria</taxon>
        <taxon>Pseudomonadati</taxon>
        <taxon>Pseudomonadota</taxon>
        <taxon>Gammaproteobacteria</taxon>
        <taxon>Enterobacterales</taxon>
        <taxon>Erwiniaceae</taxon>
        <taxon>Pantoea</taxon>
    </lineage>
</organism>
<dbReference type="Gene3D" id="1.10.287.130">
    <property type="match status" value="1"/>
</dbReference>
<keyword evidence="4" id="KW-1003">Cell membrane</keyword>
<dbReference type="CDD" id="cd13707">
    <property type="entry name" value="PBP2_BvgS_D2"/>
    <property type="match status" value="1"/>
</dbReference>
<dbReference type="InterPro" id="IPR008207">
    <property type="entry name" value="Sig_transdc_His_kin_Hpt_dom"/>
</dbReference>
<dbReference type="InterPro" id="IPR001789">
    <property type="entry name" value="Sig_transdc_resp-reg_receiver"/>
</dbReference>
<evidence type="ECO:0000256" key="17">
    <source>
        <dbReference type="PROSITE-ProRule" id="PRU00169"/>
    </source>
</evidence>
<dbReference type="InterPro" id="IPR001638">
    <property type="entry name" value="Solute-binding_3/MltF_N"/>
</dbReference>
<dbReference type="SUPFAM" id="SSF47384">
    <property type="entry name" value="Homodimeric domain of signal transducing histidine kinase"/>
    <property type="match status" value="1"/>
</dbReference>
<feature type="domain" description="PAS" evidence="22">
    <location>
        <begin position="572"/>
        <end position="625"/>
    </location>
</feature>
<dbReference type="PANTHER" id="PTHR43047">
    <property type="entry name" value="TWO-COMPONENT HISTIDINE PROTEIN KINASE"/>
    <property type="match status" value="1"/>
</dbReference>
<evidence type="ECO:0000256" key="10">
    <source>
        <dbReference type="ARBA" id="ARBA00022741"/>
    </source>
</evidence>
<evidence type="ECO:0000259" key="21">
    <source>
        <dbReference type="PROSITE" id="PS50110"/>
    </source>
</evidence>
<keyword evidence="6 17" id="KW-0597">Phosphoprotein</keyword>
<dbReference type="Pfam" id="PF02518">
    <property type="entry name" value="HATPase_c"/>
    <property type="match status" value="1"/>
</dbReference>
<keyword evidence="7" id="KW-0808">Transferase</keyword>
<keyword evidence="12" id="KW-0067">ATP-binding</keyword>
<dbReference type="PANTHER" id="PTHR43047:SF72">
    <property type="entry name" value="OSMOSENSING HISTIDINE PROTEIN KINASE SLN1"/>
    <property type="match status" value="1"/>
</dbReference>
<keyword evidence="14" id="KW-0902">Two-component regulatory system</keyword>
<feature type="domain" description="Histidine kinase" evidence="20">
    <location>
        <begin position="716"/>
        <end position="937"/>
    </location>
</feature>
<dbReference type="SUPFAM" id="SSF55874">
    <property type="entry name" value="ATPase domain of HSP90 chaperone/DNA topoisomerase II/histidine kinase"/>
    <property type="match status" value="1"/>
</dbReference>
<dbReference type="InterPro" id="IPR035965">
    <property type="entry name" value="PAS-like_dom_sf"/>
</dbReference>
<reference evidence="24 25" key="1">
    <citation type="submission" date="2019-06" db="EMBL/GenBank/DDBJ databases">
        <title>Pantoea dispersa Assembly.</title>
        <authorList>
            <person name="Wang J."/>
        </authorList>
    </citation>
    <scope>NUCLEOTIDE SEQUENCE [LARGE SCALE GENOMIC DNA]</scope>
    <source>
        <strain evidence="25">bio</strain>
    </source>
</reference>
<evidence type="ECO:0000256" key="7">
    <source>
        <dbReference type="ARBA" id="ARBA00022679"/>
    </source>
</evidence>
<evidence type="ECO:0000313" key="24">
    <source>
        <dbReference type="EMBL" id="TQC63879.1"/>
    </source>
</evidence>
<dbReference type="InterPro" id="IPR003594">
    <property type="entry name" value="HATPase_dom"/>
</dbReference>
<dbReference type="InterPro" id="IPR003661">
    <property type="entry name" value="HisK_dim/P_dom"/>
</dbReference>
<feature type="domain" description="HPt" evidence="23">
    <location>
        <begin position="1114"/>
        <end position="1209"/>
    </location>
</feature>
<accession>A0ABY2ZR23</accession>
<evidence type="ECO:0000256" key="9">
    <source>
        <dbReference type="ARBA" id="ARBA00022729"/>
    </source>
</evidence>
<evidence type="ECO:0000256" key="18">
    <source>
        <dbReference type="SAM" id="Phobius"/>
    </source>
</evidence>
<keyword evidence="11" id="KW-0418">Kinase</keyword>
<evidence type="ECO:0000256" key="11">
    <source>
        <dbReference type="ARBA" id="ARBA00022777"/>
    </source>
</evidence>
<dbReference type="EMBL" id="VICF01000017">
    <property type="protein sequence ID" value="TQC63879.1"/>
    <property type="molecule type" value="Genomic_DNA"/>
</dbReference>
<feature type="signal peptide" evidence="19">
    <location>
        <begin position="1"/>
        <end position="20"/>
    </location>
</feature>
<evidence type="ECO:0000256" key="19">
    <source>
        <dbReference type="SAM" id="SignalP"/>
    </source>
</evidence>
<dbReference type="InterPro" id="IPR013656">
    <property type="entry name" value="PAS_4"/>
</dbReference>
<dbReference type="Pfam" id="PF08448">
    <property type="entry name" value="PAS_4"/>
    <property type="match status" value="1"/>
</dbReference>
<keyword evidence="8 18" id="KW-0812">Transmembrane</keyword>
<evidence type="ECO:0000256" key="8">
    <source>
        <dbReference type="ARBA" id="ARBA00022692"/>
    </source>
</evidence>
<dbReference type="CDD" id="cd13705">
    <property type="entry name" value="PBP2_BvgS_D1"/>
    <property type="match status" value="1"/>
</dbReference>
<protein>
    <recommendedName>
        <fullName evidence="3">histidine kinase</fullName>
        <ecNumber evidence="3">2.7.13.3</ecNumber>
    </recommendedName>
</protein>
<dbReference type="CDD" id="cd00130">
    <property type="entry name" value="PAS"/>
    <property type="match status" value="1"/>
</dbReference>
<dbReference type="InterPro" id="IPR036641">
    <property type="entry name" value="HPT_dom_sf"/>
</dbReference>
<dbReference type="Gene3D" id="3.30.450.20">
    <property type="entry name" value="PAS domain"/>
    <property type="match status" value="1"/>
</dbReference>
<keyword evidence="25" id="KW-1185">Reference proteome</keyword>
<dbReference type="EC" id="2.7.13.3" evidence="3"/>
<dbReference type="Gene3D" id="1.20.120.160">
    <property type="entry name" value="HPT domain"/>
    <property type="match status" value="1"/>
</dbReference>
<sequence length="1218" mass="138018">MKFFLIILWASIALLPSVAAANLSPQPLQILSREQYDPRSFSITDEDWRWLGQKRELKVAVWQPEIPPISMFTQDGKFEGIASDYLMLTASYLGVRVKVISYPSQDAAYKAMSHHEVDLMLDASGKRWPFDGDFIYSNRFVSDHPVLVHPKLATGENFTYQPGMRLAIARWYVDDDWISNNFPGARIVHFDTDEEALASVAFKKNDFFIGNLVTTSYLLERNYPNHLEYQTVYPERDTGTRFIVSRYDKILLRTLNAALNAIPSAQSQIIMQQWSEEADIWRLRKHIDLNEQERKWIQRHPQVRVSVNAFYAPFTMTDAGDNFYGVTADILKLISQRTGIEFIPVAARSLEAMQTQLDRGETLFIGALSYSEDRNDRLLFSRPYFKSPFVEIIRANRDMPDDKSGLRIALVKGNPLFSVIQARHPGIKFVETPNASVAMQDVVEDKADIAIHNLFGASYMINRYFGGQLKIAGSFDAADGQIGFAVNRTQPELLGILNKALENISPSDINDIIKKWQTRPDVRLNTWELYRKQFWLVIGVATIILLTSLIWIFYMRREIVARKKAQSRLHSQLKFNETLIGTLPLPVYVTDLGGNLRLCNKSLSDFFGQPEHAFTGQTLNQYIHPLHSLWSNVTRQVSESGDAFQPLISHERIYDGERFRNILHYAVTFTDGSGMPDGFICTWLDMTEQEELNRELFEARERAEQANRAKSTFLATMSHEIRTPVSAIIGLLELVVKTSQSESDKNDTVKVAWESARSLMGLIGDILDMARIESGRLELTPEWVRTADLLPPIVRVFEGLARQKSLQLRSSLPAQLPYEVFIDPLRFRQVLSNLVSNAIKFTDRGYIDVDLHVVHAGYDGDATLTISVRDTGKGLSPEEQEDIFSPWVQARAGRIQSGSGLGLAICSQLVDMMGGNIQMQSQLERGTTVTFTVPAAIRMARSEPETIAAQDLPDRHRRLRILAVDDHPANRLLLRHQLSHLGHDVTVASDGEEGWKCWQKDEYDVVITDCTMPGMDGLELTRLIRQHQNRNTIVLGLTANAWPEERARCIASGMDDCLFKPLQLPQLQMILDDASESLQKIDDIDKDATATAEPEPALHHLLNINDLYTLTHNDRSMLHELLSVTLTSNREDLALAEDLFELEDWPELAKCMHRISGAAQIIGAVRAEGDCRLMEKSCLLSDAVDADINLHWEAVQASVWELNRSIEAWLNAPDKALH</sequence>
<name>A0ABY2ZR23_9GAMM</name>
<dbReference type="SMART" id="SM00387">
    <property type="entry name" value="HATPase_c"/>
    <property type="match status" value="1"/>
</dbReference>
<evidence type="ECO:0000256" key="16">
    <source>
        <dbReference type="PROSITE-ProRule" id="PRU00110"/>
    </source>
</evidence>
<feature type="chain" id="PRO_5045857170" description="histidine kinase" evidence="19">
    <location>
        <begin position="21"/>
        <end position="1218"/>
    </location>
</feature>
<evidence type="ECO:0000256" key="4">
    <source>
        <dbReference type="ARBA" id="ARBA00022475"/>
    </source>
</evidence>
<keyword evidence="10" id="KW-0547">Nucleotide-binding</keyword>
<dbReference type="SMART" id="SM00448">
    <property type="entry name" value="REC"/>
    <property type="match status" value="1"/>
</dbReference>
<dbReference type="InterPro" id="IPR000014">
    <property type="entry name" value="PAS"/>
</dbReference>
<comment type="caution">
    <text evidence="24">The sequence shown here is derived from an EMBL/GenBank/DDBJ whole genome shotgun (WGS) entry which is preliminary data.</text>
</comment>
<dbReference type="SUPFAM" id="SSF53850">
    <property type="entry name" value="Periplasmic binding protein-like II"/>
    <property type="match status" value="2"/>
</dbReference>
<evidence type="ECO:0000256" key="15">
    <source>
        <dbReference type="ARBA" id="ARBA00023136"/>
    </source>
</evidence>
<dbReference type="SMART" id="SM00091">
    <property type="entry name" value="PAS"/>
    <property type="match status" value="1"/>
</dbReference>
<feature type="modified residue" description="Phosphohistidine" evidence="16">
    <location>
        <position position="1153"/>
    </location>
</feature>
<dbReference type="SUPFAM" id="SSF55785">
    <property type="entry name" value="PYP-like sensor domain (PAS domain)"/>
    <property type="match status" value="1"/>
</dbReference>
<evidence type="ECO:0000256" key="1">
    <source>
        <dbReference type="ARBA" id="ARBA00000085"/>
    </source>
</evidence>
<dbReference type="Pfam" id="PF00072">
    <property type="entry name" value="Response_reg"/>
    <property type="match status" value="1"/>
</dbReference>
<evidence type="ECO:0000313" key="25">
    <source>
        <dbReference type="Proteomes" id="UP000319715"/>
    </source>
</evidence>
<dbReference type="InterPro" id="IPR049870">
    <property type="entry name" value="BvgS-like_periplasmic1"/>
</dbReference>
<dbReference type="Proteomes" id="UP000319715">
    <property type="component" value="Unassembled WGS sequence"/>
</dbReference>
<dbReference type="PROSITE" id="PS50110">
    <property type="entry name" value="RESPONSE_REGULATORY"/>
    <property type="match status" value="1"/>
</dbReference>
<evidence type="ECO:0000256" key="2">
    <source>
        <dbReference type="ARBA" id="ARBA00004429"/>
    </source>
</evidence>
<dbReference type="InterPro" id="IPR036097">
    <property type="entry name" value="HisK_dim/P_sf"/>
</dbReference>
<dbReference type="PROSITE" id="PS50894">
    <property type="entry name" value="HPT"/>
    <property type="match status" value="1"/>
</dbReference>
<keyword evidence="5" id="KW-0997">Cell inner membrane</keyword>
<dbReference type="Gene3D" id="3.40.190.10">
    <property type="entry name" value="Periplasmic binding protein-like II"/>
    <property type="match status" value="4"/>
</dbReference>
<keyword evidence="15 18" id="KW-0472">Membrane</keyword>
<proteinExistence type="predicted"/>
<dbReference type="InterPro" id="IPR011006">
    <property type="entry name" value="CheY-like_superfamily"/>
</dbReference>
<dbReference type="CDD" id="cd17546">
    <property type="entry name" value="REC_hyHK_CKI1_RcsC-like"/>
    <property type="match status" value="1"/>
</dbReference>
<evidence type="ECO:0000256" key="6">
    <source>
        <dbReference type="ARBA" id="ARBA00022553"/>
    </source>
</evidence>